<gene>
    <name evidence="4" type="ORF">EVEC_LOCUS7859</name>
</gene>
<dbReference type="InterPro" id="IPR000299">
    <property type="entry name" value="FERM_domain"/>
</dbReference>
<dbReference type="GO" id="GO:0003779">
    <property type="term" value="F:actin binding"/>
    <property type="evidence" value="ECO:0007669"/>
    <property type="project" value="UniProtKB-KW"/>
</dbReference>
<dbReference type="AlphaFoldDB" id="A0A158QB62"/>
<proteinExistence type="inferred from homology"/>
<dbReference type="SMART" id="SM00295">
    <property type="entry name" value="B41"/>
    <property type="match status" value="1"/>
</dbReference>
<dbReference type="InterPro" id="IPR038185">
    <property type="entry name" value="MyTH4_dom_sf"/>
</dbReference>
<evidence type="ECO:0000313" key="5">
    <source>
        <dbReference type="Proteomes" id="UP000274131"/>
    </source>
</evidence>
<dbReference type="Gene3D" id="1.25.40.530">
    <property type="entry name" value="MyTH4 domain"/>
    <property type="match status" value="1"/>
</dbReference>
<reference evidence="4 5" key="2">
    <citation type="submission" date="2018-10" db="EMBL/GenBank/DDBJ databases">
        <authorList>
            <consortium name="Pathogen Informatics"/>
        </authorList>
    </citation>
    <scope>NUCLEOTIDE SEQUENCE [LARGE SCALE GENOMIC DNA]</scope>
</reference>
<organism evidence="6">
    <name type="scientific">Enterobius vermicularis</name>
    <name type="common">Human pinworm</name>
    <dbReference type="NCBI Taxonomy" id="51028"/>
    <lineage>
        <taxon>Eukaryota</taxon>
        <taxon>Metazoa</taxon>
        <taxon>Ecdysozoa</taxon>
        <taxon>Nematoda</taxon>
        <taxon>Chromadorea</taxon>
        <taxon>Rhabditida</taxon>
        <taxon>Spirurina</taxon>
        <taxon>Oxyuridomorpha</taxon>
        <taxon>Oxyuroidea</taxon>
        <taxon>Oxyuridae</taxon>
        <taxon>Enterobius</taxon>
    </lineage>
</organism>
<dbReference type="PROSITE" id="PS51016">
    <property type="entry name" value="MYTH4"/>
    <property type="match status" value="1"/>
</dbReference>
<feature type="domain" description="FERM" evidence="2">
    <location>
        <begin position="133"/>
        <end position="438"/>
    </location>
</feature>
<dbReference type="Proteomes" id="UP000274131">
    <property type="component" value="Unassembled WGS sequence"/>
</dbReference>
<dbReference type="InterPro" id="IPR019749">
    <property type="entry name" value="Band_41_domain"/>
</dbReference>
<dbReference type="PANTHER" id="PTHR22692">
    <property type="entry name" value="MYOSIN VII, XV"/>
    <property type="match status" value="1"/>
</dbReference>
<evidence type="ECO:0000259" key="2">
    <source>
        <dbReference type="PROSITE" id="PS50057"/>
    </source>
</evidence>
<comment type="similarity">
    <text evidence="1">Belongs to the TRAFAC class myosin-kinesin ATPase superfamily. Myosin family.</text>
</comment>
<name>A0A158QB62_ENTVE</name>
<dbReference type="PROSITE" id="PS50057">
    <property type="entry name" value="FERM_3"/>
    <property type="match status" value="1"/>
</dbReference>
<protein>
    <submittedName>
        <fullName evidence="6">MyTH4 domain-containing protein</fullName>
    </submittedName>
</protein>
<dbReference type="InterPro" id="IPR000857">
    <property type="entry name" value="MyTH4_dom"/>
</dbReference>
<evidence type="ECO:0000313" key="6">
    <source>
        <dbReference type="WBParaSite" id="EVEC_0000837501-mRNA-1"/>
    </source>
</evidence>
<accession>A0A158QB62</accession>
<dbReference type="SMART" id="SM00139">
    <property type="entry name" value="MyTH4"/>
    <property type="match status" value="1"/>
</dbReference>
<dbReference type="WBParaSite" id="EVEC_0000837501-mRNA-1">
    <property type="protein sequence ID" value="EVEC_0000837501-mRNA-1"/>
    <property type="gene ID" value="EVEC_0000837501"/>
</dbReference>
<keyword evidence="5" id="KW-1185">Reference proteome</keyword>
<dbReference type="STRING" id="51028.A0A158QB62"/>
<reference evidence="6" key="1">
    <citation type="submission" date="2016-04" db="UniProtKB">
        <authorList>
            <consortium name="WormBaseParasite"/>
        </authorList>
    </citation>
    <scope>IDENTIFICATION</scope>
</reference>
<dbReference type="Pfam" id="PF00784">
    <property type="entry name" value="MyTH4"/>
    <property type="match status" value="1"/>
</dbReference>
<dbReference type="OrthoDB" id="8182952at2759"/>
<feature type="domain" description="MyTH4" evidence="3">
    <location>
        <begin position="1"/>
        <end position="127"/>
    </location>
</feature>
<dbReference type="GO" id="GO:0005856">
    <property type="term" value="C:cytoskeleton"/>
    <property type="evidence" value="ECO:0007669"/>
    <property type="project" value="InterPro"/>
</dbReference>
<dbReference type="PANTHER" id="PTHR22692:SF26">
    <property type="entry name" value="SH3 DOMAIN-CONTAINING PROTEIN"/>
    <property type="match status" value="1"/>
</dbReference>
<dbReference type="InterPro" id="IPR051567">
    <property type="entry name" value="Unconventional_Myosin_ATPase"/>
</dbReference>
<evidence type="ECO:0000256" key="1">
    <source>
        <dbReference type="ARBA" id="ARBA00008314"/>
    </source>
</evidence>
<evidence type="ECO:0000259" key="3">
    <source>
        <dbReference type="PROSITE" id="PS51016"/>
    </source>
</evidence>
<sequence>MRYMDDESLEHGQTLVDCVYELLSVCEQSVQMCDEVYCQIVKQVTNNRSSRTNSASRGWRLLSILCAYFDCSIVFKPYLFKFIADTADDPKKSFHCIASICLTNLNKTFRYGGRKFLPSGTEIEAITSGRISRQIMYRLPGDRNQVIKTDTVTVSEEIIQEMCQELGVVSVAEQREFCLCIVLSNEDLVKMISYDEYILDICTELETSNREYYFLLRRTVWIHPLRFENRLFIEFMYFQITADYMEFYLTGVEPSDIDQSLLDDIANLGAYLQISDLGSIVAVEQDDVHHLVPRSIFDLMYAEHWMEEINLKLGFIDRQISAITAKAKFLELLENTPLFGGQFISLFDAVDGELHTGNCLLVINRCGVKFLNVTVQQVPDISLDEILTTKKYTTSQGSFLCVEIGTPTQKRIVTLQTDKVTVISKLFAQYTYVDSKNRGNIDGSNSQIY</sequence>
<evidence type="ECO:0000313" key="4">
    <source>
        <dbReference type="EMBL" id="VDD93108.1"/>
    </source>
</evidence>
<dbReference type="EMBL" id="UXUI01009131">
    <property type="protein sequence ID" value="VDD93108.1"/>
    <property type="molecule type" value="Genomic_DNA"/>
</dbReference>